<dbReference type="EMBL" id="CP002452">
    <property type="protein sequence ID" value="ADV45883.1"/>
    <property type="molecule type" value="Genomic_DNA"/>
</dbReference>
<dbReference type="Proteomes" id="UP000008633">
    <property type="component" value="Chromosome"/>
</dbReference>
<dbReference type="KEGG" id="nsa:Nitsa_0615"/>
<dbReference type="Pfam" id="PF01797">
    <property type="entry name" value="Y1_Tnp"/>
    <property type="match status" value="1"/>
</dbReference>
<evidence type="ECO:0000259" key="1">
    <source>
        <dbReference type="SMART" id="SM01321"/>
    </source>
</evidence>
<dbReference type="InterPro" id="IPR052715">
    <property type="entry name" value="RAYT_transposase"/>
</dbReference>
<protein>
    <recommendedName>
        <fullName evidence="1">Transposase IS200-like domain-containing protein</fullName>
    </recommendedName>
</protein>
<dbReference type="SUPFAM" id="SSF143422">
    <property type="entry name" value="Transposase IS200-like"/>
    <property type="match status" value="1"/>
</dbReference>
<gene>
    <name evidence="2" type="ordered locus">Nitsa_0615</name>
</gene>
<accession>E6X1F0</accession>
<dbReference type="InterPro" id="IPR036515">
    <property type="entry name" value="Transposase_17_sf"/>
</dbReference>
<dbReference type="eggNOG" id="COG1943">
    <property type="taxonomic scope" value="Bacteria"/>
</dbReference>
<dbReference type="GO" id="GO:0043565">
    <property type="term" value="F:sequence-specific DNA binding"/>
    <property type="evidence" value="ECO:0007669"/>
    <property type="project" value="TreeGrafter"/>
</dbReference>
<keyword evidence="3" id="KW-1185">Reference proteome</keyword>
<dbReference type="GO" id="GO:0006313">
    <property type="term" value="P:DNA transposition"/>
    <property type="evidence" value="ECO:0007669"/>
    <property type="project" value="InterPro"/>
</dbReference>
<dbReference type="SMART" id="SM01321">
    <property type="entry name" value="Y1_Tnp"/>
    <property type="match status" value="1"/>
</dbReference>
<name>E6X1F0_NITSE</name>
<dbReference type="HOGENOM" id="CLU_1576848_0_0_7"/>
<reference evidence="2 3" key="1">
    <citation type="journal article" date="2011" name="Stand. Genomic Sci.">
        <title>Complete genome sequence of Nitratifractor salsuginis type strain (E9I37-1).</title>
        <authorList>
            <person name="Anderson I."/>
            <person name="Sikorski J."/>
            <person name="Zeytun A."/>
            <person name="Nolan M."/>
            <person name="Lapidus A."/>
            <person name="Lucas S."/>
            <person name="Hammon N."/>
            <person name="Deshpande S."/>
            <person name="Cheng J.F."/>
            <person name="Tapia R."/>
            <person name="Han C."/>
            <person name="Goodwin L."/>
            <person name="Pitluck S."/>
            <person name="Liolios K."/>
            <person name="Pagani I."/>
            <person name="Ivanova N."/>
            <person name="Huntemann M."/>
            <person name="Mavromatis K."/>
            <person name="Ovchinikova G."/>
            <person name="Pati A."/>
            <person name="Chen A."/>
            <person name="Palaniappan K."/>
            <person name="Land M."/>
            <person name="Hauser L."/>
            <person name="Brambilla E.M."/>
            <person name="Ngatchou-Djao O.D."/>
            <person name="Rohde M."/>
            <person name="Tindall B.J."/>
            <person name="Goker M."/>
            <person name="Detter J.C."/>
            <person name="Woyke T."/>
            <person name="Bristow J."/>
            <person name="Eisen J.A."/>
            <person name="Markowitz V."/>
            <person name="Hugenholtz P."/>
            <person name="Klenk H.P."/>
            <person name="Kyrpides N.C."/>
        </authorList>
    </citation>
    <scope>NUCLEOTIDE SEQUENCE [LARGE SCALE GENOMIC DNA]</scope>
    <source>
        <strain evidence="3">DSM 16511 / JCM 12458 / E9I37-1</strain>
    </source>
</reference>
<dbReference type="PANTHER" id="PTHR36966:SF1">
    <property type="entry name" value="REP-ASSOCIATED TYROSINE TRANSPOSASE"/>
    <property type="match status" value="1"/>
</dbReference>
<sequence>MANYRRVFLDGYSYYLTIVTYRRNPILIDNLSLLRCAFAYSKECFDYRIDAIVILPDHFHMIITSKRADEYPAIISTIKRYFSQYCDPKHYVHMAQSASRYRRRLKPIWQKRFFEHTIRNEKDFLKKSAICITIRSNMATLSILNIGLIAHFRNICRVRPTHAGCFLLL</sequence>
<dbReference type="Gene3D" id="3.30.70.1290">
    <property type="entry name" value="Transposase IS200-like"/>
    <property type="match status" value="1"/>
</dbReference>
<dbReference type="PANTHER" id="PTHR36966">
    <property type="entry name" value="REP-ASSOCIATED TYROSINE TRANSPOSASE"/>
    <property type="match status" value="1"/>
</dbReference>
<evidence type="ECO:0000313" key="3">
    <source>
        <dbReference type="Proteomes" id="UP000008633"/>
    </source>
</evidence>
<dbReference type="AlphaFoldDB" id="E6X1F0"/>
<proteinExistence type="predicted"/>
<feature type="domain" description="Transposase IS200-like" evidence="1">
    <location>
        <begin position="9"/>
        <end position="127"/>
    </location>
</feature>
<dbReference type="GO" id="GO:0004803">
    <property type="term" value="F:transposase activity"/>
    <property type="evidence" value="ECO:0007669"/>
    <property type="project" value="InterPro"/>
</dbReference>
<dbReference type="STRING" id="749222.Nitsa_0615"/>
<dbReference type="NCBIfam" id="NF047646">
    <property type="entry name" value="REP_Tyr_transpos"/>
    <property type="match status" value="1"/>
</dbReference>
<organism evidence="2 3">
    <name type="scientific">Nitratifractor salsuginis (strain DSM 16511 / JCM 12458 / E9I37-1)</name>
    <dbReference type="NCBI Taxonomy" id="749222"/>
    <lineage>
        <taxon>Bacteria</taxon>
        <taxon>Pseudomonadati</taxon>
        <taxon>Campylobacterota</taxon>
        <taxon>Epsilonproteobacteria</taxon>
        <taxon>Campylobacterales</taxon>
        <taxon>Sulfurovaceae</taxon>
        <taxon>Nitratifractor</taxon>
    </lineage>
</organism>
<dbReference type="InterPro" id="IPR002686">
    <property type="entry name" value="Transposase_17"/>
</dbReference>
<reference evidence="3" key="2">
    <citation type="submission" date="2011-01" db="EMBL/GenBank/DDBJ databases">
        <title>The complete genome of Nitratifractor salsuginis DSM 16511.</title>
        <authorList>
            <consortium name="US DOE Joint Genome Institute (JGI-PGF)"/>
            <person name="Lucas S."/>
            <person name="Copeland A."/>
            <person name="Lapidus A."/>
            <person name="Bruce D."/>
            <person name="Goodwin L."/>
            <person name="Pitluck S."/>
            <person name="Kyrpides N."/>
            <person name="Mavromatis K."/>
            <person name="Ivanova N."/>
            <person name="Mikhailova N."/>
            <person name="Zeytun A."/>
            <person name="Detter J.C."/>
            <person name="Tapia R."/>
            <person name="Han C."/>
            <person name="Land M."/>
            <person name="Hauser L."/>
            <person name="Markowitz V."/>
            <person name="Cheng J.-F."/>
            <person name="Hugenholtz P."/>
            <person name="Woyke T."/>
            <person name="Wu D."/>
            <person name="Tindall B."/>
            <person name="Schuetze A."/>
            <person name="Brambilla E."/>
            <person name="Klenk H.-P."/>
            <person name="Eisen J.A."/>
        </authorList>
    </citation>
    <scope>NUCLEOTIDE SEQUENCE [LARGE SCALE GENOMIC DNA]</scope>
    <source>
        <strain evidence="3">DSM 16511 / JCM 12458 / E9I37-1</strain>
    </source>
</reference>
<evidence type="ECO:0000313" key="2">
    <source>
        <dbReference type="EMBL" id="ADV45883.1"/>
    </source>
</evidence>
<dbReference type="RefSeq" id="WP_013553579.1">
    <property type="nucleotide sequence ID" value="NC_014935.1"/>
</dbReference>